<proteinExistence type="predicted"/>
<reference evidence="1" key="1">
    <citation type="submission" date="2022-08" db="EMBL/GenBank/DDBJ databases">
        <authorList>
            <person name="Gutierrez-Valencia J."/>
        </authorList>
    </citation>
    <scope>NUCLEOTIDE SEQUENCE</scope>
</reference>
<keyword evidence="2" id="KW-1185">Reference proteome</keyword>
<gene>
    <name evidence="1" type="ORF">LITE_LOCUS34752</name>
</gene>
<sequence length="84" mass="10325">MWWRRGPARRSALWIRIARWSSTPRWITRSPSPRRRRRSEMLPASCWMNRRRPSLLLLLGIRGGCRVKQGKLRWTRRFSRRPRS</sequence>
<evidence type="ECO:0008006" key="3">
    <source>
        <dbReference type="Google" id="ProtNLM"/>
    </source>
</evidence>
<comment type="caution">
    <text evidence="1">The sequence shown here is derived from an EMBL/GenBank/DDBJ whole genome shotgun (WGS) entry which is preliminary data.</text>
</comment>
<evidence type="ECO:0000313" key="1">
    <source>
        <dbReference type="EMBL" id="CAI0461028.1"/>
    </source>
</evidence>
<organism evidence="1 2">
    <name type="scientific">Linum tenue</name>
    <dbReference type="NCBI Taxonomy" id="586396"/>
    <lineage>
        <taxon>Eukaryota</taxon>
        <taxon>Viridiplantae</taxon>
        <taxon>Streptophyta</taxon>
        <taxon>Embryophyta</taxon>
        <taxon>Tracheophyta</taxon>
        <taxon>Spermatophyta</taxon>
        <taxon>Magnoliopsida</taxon>
        <taxon>eudicotyledons</taxon>
        <taxon>Gunneridae</taxon>
        <taxon>Pentapetalae</taxon>
        <taxon>rosids</taxon>
        <taxon>fabids</taxon>
        <taxon>Malpighiales</taxon>
        <taxon>Linaceae</taxon>
        <taxon>Linum</taxon>
    </lineage>
</organism>
<dbReference type="Proteomes" id="UP001154282">
    <property type="component" value="Unassembled WGS sequence"/>
</dbReference>
<evidence type="ECO:0000313" key="2">
    <source>
        <dbReference type="Proteomes" id="UP001154282"/>
    </source>
</evidence>
<dbReference type="AlphaFoldDB" id="A0AAV0NQV9"/>
<accession>A0AAV0NQV9</accession>
<dbReference type="EMBL" id="CAMGYJ010000008">
    <property type="protein sequence ID" value="CAI0461028.1"/>
    <property type="molecule type" value="Genomic_DNA"/>
</dbReference>
<name>A0AAV0NQV9_9ROSI</name>
<protein>
    <recommendedName>
        <fullName evidence="3">Secreted protein</fullName>
    </recommendedName>
</protein>